<protein>
    <submittedName>
        <fullName evidence="1">Uncharacterized protein</fullName>
    </submittedName>
</protein>
<dbReference type="Proteomes" id="UP000327493">
    <property type="component" value="Chromosome 8"/>
</dbReference>
<keyword evidence="2" id="KW-1185">Reference proteome</keyword>
<comment type="caution">
    <text evidence="1">The sequence shown here is derived from an EMBL/GenBank/DDBJ whole genome shotgun (WGS) entry which is preliminary data.</text>
</comment>
<evidence type="ECO:0000313" key="2">
    <source>
        <dbReference type="Proteomes" id="UP000327493"/>
    </source>
</evidence>
<accession>A0A5J5D7G9</accession>
<name>A0A5J5D7G9_9PERO</name>
<gene>
    <name evidence="1" type="ORF">FQN60_014592</name>
</gene>
<evidence type="ECO:0000313" key="1">
    <source>
        <dbReference type="EMBL" id="KAA8590658.1"/>
    </source>
</evidence>
<proteinExistence type="predicted"/>
<dbReference type="AlphaFoldDB" id="A0A5J5D7G9"/>
<sequence length="77" mass="8512">MPPFKTERVRGPKELCWPLISPVQIQLHPPTQSPCSYPTARQQGPRPWKLLQLCQTSSGTSLTLAPCPGHAGRAPHF</sequence>
<organism evidence="1 2">
    <name type="scientific">Etheostoma spectabile</name>
    <name type="common">orangethroat darter</name>
    <dbReference type="NCBI Taxonomy" id="54343"/>
    <lineage>
        <taxon>Eukaryota</taxon>
        <taxon>Metazoa</taxon>
        <taxon>Chordata</taxon>
        <taxon>Craniata</taxon>
        <taxon>Vertebrata</taxon>
        <taxon>Euteleostomi</taxon>
        <taxon>Actinopterygii</taxon>
        <taxon>Neopterygii</taxon>
        <taxon>Teleostei</taxon>
        <taxon>Neoteleostei</taxon>
        <taxon>Acanthomorphata</taxon>
        <taxon>Eupercaria</taxon>
        <taxon>Perciformes</taxon>
        <taxon>Percoidei</taxon>
        <taxon>Percidae</taxon>
        <taxon>Etheostomatinae</taxon>
        <taxon>Etheostoma</taxon>
    </lineage>
</organism>
<dbReference type="EMBL" id="VOFY01000008">
    <property type="protein sequence ID" value="KAA8590658.1"/>
    <property type="molecule type" value="Genomic_DNA"/>
</dbReference>
<reference evidence="1 2" key="1">
    <citation type="submission" date="2019-08" db="EMBL/GenBank/DDBJ databases">
        <title>A chromosome-level genome assembly, high-density linkage maps, and genome scans reveal the genomic architecture of hybrid incompatibilities underlying speciation via character displacement in darters (Percidae: Etheostominae).</title>
        <authorList>
            <person name="Moran R.L."/>
            <person name="Catchen J.M."/>
            <person name="Fuller R.C."/>
        </authorList>
    </citation>
    <scope>NUCLEOTIDE SEQUENCE [LARGE SCALE GENOMIC DNA]</scope>
    <source>
        <strain evidence="1">EspeVRDwgs_2016</strain>
        <tissue evidence="1">Muscle</tissue>
    </source>
</reference>